<evidence type="ECO:0000313" key="10">
    <source>
        <dbReference type="Proteomes" id="UP001597533"/>
    </source>
</evidence>
<dbReference type="CDD" id="cd00146">
    <property type="entry name" value="PKD"/>
    <property type="match status" value="1"/>
</dbReference>
<dbReference type="InterPro" id="IPR008979">
    <property type="entry name" value="Galactose-bd-like_sf"/>
</dbReference>
<organism evidence="9 10">
    <name type="scientific">Lacinutrix iliipiscaria</name>
    <dbReference type="NCBI Taxonomy" id="1230532"/>
    <lineage>
        <taxon>Bacteria</taxon>
        <taxon>Pseudomonadati</taxon>
        <taxon>Bacteroidota</taxon>
        <taxon>Flavobacteriia</taxon>
        <taxon>Flavobacteriales</taxon>
        <taxon>Flavobacteriaceae</taxon>
        <taxon>Lacinutrix</taxon>
    </lineage>
</organism>
<dbReference type="InterPro" id="IPR013783">
    <property type="entry name" value="Ig-like_fold"/>
</dbReference>
<dbReference type="InterPro" id="IPR035986">
    <property type="entry name" value="PKD_dom_sf"/>
</dbReference>
<gene>
    <name evidence="9" type="ORF">ACFS5M_01500</name>
</gene>
<dbReference type="Pfam" id="PF18962">
    <property type="entry name" value="Por_Secre_tail"/>
    <property type="match status" value="1"/>
</dbReference>
<dbReference type="Proteomes" id="UP001597533">
    <property type="component" value="Unassembled WGS sequence"/>
</dbReference>
<reference evidence="10" key="1">
    <citation type="journal article" date="2019" name="Int. J. Syst. Evol. Microbiol.">
        <title>The Global Catalogue of Microorganisms (GCM) 10K type strain sequencing project: providing services to taxonomists for standard genome sequencing and annotation.</title>
        <authorList>
            <consortium name="The Broad Institute Genomics Platform"/>
            <consortium name="The Broad Institute Genome Sequencing Center for Infectious Disease"/>
            <person name="Wu L."/>
            <person name="Ma J."/>
        </authorList>
    </citation>
    <scope>NUCLEOTIDE SEQUENCE [LARGE SCALE GENOMIC DNA]</scope>
    <source>
        <strain evidence="10">KCTC 32141</strain>
    </source>
</reference>
<name>A0ABW5WM40_9FLAO</name>
<proteinExistence type="predicted"/>
<dbReference type="SUPFAM" id="SSF49299">
    <property type="entry name" value="PKD domain"/>
    <property type="match status" value="1"/>
</dbReference>
<dbReference type="InterPro" id="IPR011096">
    <property type="entry name" value="FTP_domain"/>
</dbReference>
<keyword evidence="1" id="KW-0645">Protease</keyword>
<keyword evidence="5" id="KW-0862">Zinc</keyword>
<dbReference type="InterPro" id="IPR002884">
    <property type="entry name" value="P_dom"/>
</dbReference>
<dbReference type="SMART" id="SM00089">
    <property type="entry name" value="PKD"/>
    <property type="match status" value="1"/>
</dbReference>
<protein>
    <submittedName>
        <fullName evidence="9">T9SS type A sorting domain-containing protein</fullName>
    </submittedName>
</protein>
<keyword evidence="4" id="KW-0378">Hydrolase</keyword>
<dbReference type="NCBIfam" id="TIGR04183">
    <property type="entry name" value="Por_Secre_tail"/>
    <property type="match status" value="1"/>
</dbReference>
<sequence length="916" mass="99982">MKTANQHVLHSRTVLLCLLALFFSFNIMAQKPMEKRSFEISLEADEAIQSVIKNDKRINVKTGTPIALYGLNYEVPEDSPESMAMYYLEHESAKLGIPKSELENLHHHATRTTNAGSVVRYRQYYRGYPVNKAEVTITISPENRVVYIMNSYVAFKSINTIPSVSEERALELAKNHISINAPASYTNNRVMVYNNPKMTRLAHEVTILTSDPLGEWHVFVDAQTEEIFKVVDMNQYYSGHEKDKKVNKAKKEEPKVNEIYRRRVDGACFVFDPDPLSSNMVAYGGGYVDGNDADTPQLTAARISATLNDITFSGGMYSLVGPLAQIVDFDTPNTGLFAQATPDFNFTRNEQGFEPANTYYHIDYMMNYINNTLGCDVMPYQYTGGVKFDPHGAGGADQSYYTPGTAQLSFGEGCVDDAEDSDVIHHELGHGLHDWVTAGGYSGAEGLGEGTGDYVAQSYNRGLGYWGPGDAQYNWVFNWDGHNECWNGRVTNYGATYPGGLTGSIHTDGQIWATCLMEIWDQIGQQEMDKIFWEGLGMTAGTTGQNDAAVAVYQAAVNLGYTNDQINTIHSSLTDCGYTLPALPGPPSAAFSADNETICLDTNNMVTFTDETVPTATSWSWTFEGGTPATSTDQNPTVTYAADGTYDVTLEVTNSFGTDTVTLTDYISVVSGDACPSCTIYSSATTLGLAIPDGTGGSGEPGEALTNVINVPDDVIIDYITVNVDISHTWIADLIITIIHPDGTPAVVVWDRSCAAVSTGLDVTFIDGEPAIVCAGATVGDYAPVNPLSVFSGLNSAGDWTISMTDNWSADTGVLNDWSIEICSSPTASIEESQFEIFSIYPNPSNGEFTLNLNSTSNEDINVTVYDIRGRSVYHKTYDNTSDFSQVVNLNAVQSGVYLVSVSDGERKTIKRIIIE</sequence>
<dbReference type="InterPro" id="IPR022409">
    <property type="entry name" value="PKD/Chitinase_dom"/>
</dbReference>
<dbReference type="Pfam" id="PF01483">
    <property type="entry name" value="P_proprotein"/>
    <property type="match status" value="1"/>
</dbReference>
<dbReference type="SUPFAM" id="SSF49785">
    <property type="entry name" value="Galactose-binding domain-like"/>
    <property type="match status" value="1"/>
</dbReference>
<feature type="domain" description="P/Homo B" evidence="8">
    <location>
        <begin position="674"/>
        <end position="828"/>
    </location>
</feature>
<dbReference type="Gene3D" id="2.60.120.260">
    <property type="entry name" value="Galactose-binding domain-like"/>
    <property type="match status" value="1"/>
</dbReference>
<dbReference type="InterPro" id="IPR026444">
    <property type="entry name" value="Secre_tail"/>
</dbReference>
<keyword evidence="10" id="KW-1185">Reference proteome</keyword>
<evidence type="ECO:0000256" key="2">
    <source>
        <dbReference type="ARBA" id="ARBA00022723"/>
    </source>
</evidence>
<dbReference type="EMBL" id="JBHUOV010000001">
    <property type="protein sequence ID" value="MFD2822323.1"/>
    <property type="molecule type" value="Genomic_DNA"/>
</dbReference>
<feature type="domain" description="PKD" evidence="7">
    <location>
        <begin position="606"/>
        <end position="674"/>
    </location>
</feature>
<dbReference type="InterPro" id="IPR050728">
    <property type="entry name" value="Zinc_Metalloprotease_M4"/>
</dbReference>
<evidence type="ECO:0000256" key="4">
    <source>
        <dbReference type="ARBA" id="ARBA00022801"/>
    </source>
</evidence>
<evidence type="ECO:0000256" key="6">
    <source>
        <dbReference type="ARBA" id="ARBA00023049"/>
    </source>
</evidence>
<keyword evidence="3" id="KW-0732">Signal</keyword>
<dbReference type="Gene3D" id="2.60.40.10">
    <property type="entry name" value="Immunoglobulins"/>
    <property type="match status" value="1"/>
</dbReference>
<dbReference type="InterPro" id="IPR000601">
    <property type="entry name" value="PKD_dom"/>
</dbReference>
<evidence type="ECO:0000259" key="8">
    <source>
        <dbReference type="PROSITE" id="PS51829"/>
    </source>
</evidence>
<keyword evidence="6" id="KW-0482">Metalloprotease</keyword>
<evidence type="ECO:0000256" key="3">
    <source>
        <dbReference type="ARBA" id="ARBA00022729"/>
    </source>
</evidence>
<comment type="caution">
    <text evidence="9">The sequence shown here is derived from an EMBL/GenBank/DDBJ whole genome shotgun (WGS) entry which is preliminary data.</text>
</comment>
<dbReference type="PROSITE" id="PS50093">
    <property type="entry name" value="PKD"/>
    <property type="match status" value="1"/>
</dbReference>
<evidence type="ECO:0000256" key="1">
    <source>
        <dbReference type="ARBA" id="ARBA00022670"/>
    </source>
</evidence>
<dbReference type="PANTHER" id="PTHR33794:SF1">
    <property type="entry name" value="BACILLOLYSIN"/>
    <property type="match status" value="1"/>
</dbReference>
<dbReference type="PROSITE" id="PS51829">
    <property type="entry name" value="P_HOMO_B"/>
    <property type="match status" value="1"/>
</dbReference>
<evidence type="ECO:0000256" key="5">
    <source>
        <dbReference type="ARBA" id="ARBA00022833"/>
    </source>
</evidence>
<evidence type="ECO:0000259" key="7">
    <source>
        <dbReference type="PROSITE" id="PS50093"/>
    </source>
</evidence>
<evidence type="ECO:0000313" key="9">
    <source>
        <dbReference type="EMBL" id="MFD2822323.1"/>
    </source>
</evidence>
<dbReference type="RefSeq" id="WP_183484778.1">
    <property type="nucleotide sequence ID" value="NZ_JBHUOV010000001.1"/>
</dbReference>
<accession>A0ABW5WM40</accession>
<dbReference type="SUPFAM" id="SSF55486">
    <property type="entry name" value="Metalloproteases ('zincins'), catalytic domain"/>
    <property type="match status" value="1"/>
</dbReference>
<dbReference type="PANTHER" id="PTHR33794">
    <property type="entry name" value="BACILLOLYSIN"/>
    <property type="match status" value="1"/>
</dbReference>
<dbReference type="Pfam" id="PF07504">
    <property type="entry name" value="FTP"/>
    <property type="match status" value="1"/>
</dbReference>
<keyword evidence="2" id="KW-0479">Metal-binding</keyword>
<dbReference type="Pfam" id="PF18911">
    <property type="entry name" value="PKD_4"/>
    <property type="match status" value="1"/>
</dbReference>